<dbReference type="InterPro" id="IPR000719">
    <property type="entry name" value="Prot_kinase_dom"/>
</dbReference>
<dbReference type="InterPro" id="IPR008271">
    <property type="entry name" value="Ser/Thr_kinase_AS"/>
</dbReference>
<dbReference type="Pfam" id="PF00069">
    <property type="entry name" value="Pkinase"/>
    <property type="match status" value="1"/>
</dbReference>
<evidence type="ECO:0000313" key="14">
    <source>
        <dbReference type="Proteomes" id="UP000698800"/>
    </source>
</evidence>
<dbReference type="OrthoDB" id="4062651at2759"/>
<evidence type="ECO:0000256" key="3">
    <source>
        <dbReference type="ARBA" id="ARBA00022527"/>
    </source>
</evidence>
<dbReference type="InterPro" id="IPR050660">
    <property type="entry name" value="NEK_Ser/Thr_kinase"/>
</dbReference>
<dbReference type="PANTHER" id="PTHR43671">
    <property type="entry name" value="SERINE/THREONINE-PROTEIN KINASE NEK"/>
    <property type="match status" value="1"/>
</dbReference>
<feature type="domain" description="Protein kinase" evidence="12">
    <location>
        <begin position="29"/>
        <end position="318"/>
    </location>
</feature>
<comment type="catalytic activity">
    <reaction evidence="8">
        <text>L-threonyl-[protein] + ATP = O-phospho-L-threonyl-[protein] + ADP + H(+)</text>
        <dbReference type="Rhea" id="RHEA:46608"/>
        <dbReference type="Rhea" id="RHEA-COMP:11060"/>
        <dbReference type="Rhea" id="RHEA-COMP:11605"/>
        <dbReference type="ChEBI" id="CHEBI:15378"/>
        <dbReference type="ChEBI" id="CHEBI:30013"/>
        <dbReference type="ChEBI" id="CHEBI:30616"/>
        <dbReference type="ChEBI" id="CHEBI:61977"/>
        <dbReference type="ChEBI" id="CHEBI:456216"/>
        <dbReference type="EC" id="2.7.11.1"/>
    </reaction>
</comment>
<dbReference type="PROSITE" id="PS50011">
    <property type="entry name" value="PROTEIN_KINASE_DOM"/>
    <property type="match status" value="1"/>
</dbReference>
<keyword evidence="5 10" id="KW-0547">Nucleotide-binding</keyword>
<dbReference type="SUPFAM" id="SSF56112">
    <property type="entry name" value="Protein kinase-like (PK-like)"/>
    <property type="match status" value="1"/>
</dbReference>
<feature type="region of interest" description="Disordered" evidence="11">
    <location>
        <begin position="629"/>
        <end position="652"/>
    </location>
</feature>
<evidence type="ECO:0000256" key="2">
    <source>
        <dbReference type="ARBA" id="ARBA00012513"/>
    </source>
</evidence>
<keyword evidence="6" id="KW-0418">Kinase</keyword>
<evidence type="ECO:0000259" key="12">
    <source>
        <dbReference type="PROSITE" id="PS50011"/>
    </source>
</evidence>
<comment type="similarity">
    <text evidence="1">Belongs to the protein kinase superfamily. NEK Ser/Thr protein kinase family. NIMA subfamily.</text>
</comment>
<dbReference type="AlphaFoldDB" id="A0A9P8ICQ5"/>
<feature type="region of interest" description="Disordered" evidence="11">
    <location>
        <begin position="475"/>
        <end position="508"/>
    </location>
</feature>
<name>A0A9P8ICQ5_9PEZI</name>
<accession>A0A9P8ICQ5</accession>
<keyword evidence="4" id="KW-0808">Transferase</keyword>
<dbReference type="GO" id="GO:0005524">
    <property type="term" value="F:ATP binding"/>
    <property type="evidence" value="ECO:0007669"/>
    <property type="project" value="UniProtKB-UniRule"/>
</dbReference>
<dbReference type="Gene3D" id="1.10.510.10">
    <property type="entry name" value="Transferase(Phosphotransferase) domain 1"/>
    <property type="match status" value="1"/>
</dbReference>
<dbReference type="PROSITE" id="PS00108">
    <property type="entry name" value="PROTEIN_KINASE_ST"/>
    <property type="match status" value="1"/>
</dbReference>
<evidence type="ECO:0000256" key="7">
    <source>
        <dbReference type="ARBA" id="ARBA00022840"/>
    </source>
</evidence>
<protein>
    <recommendedName>
        <fullName evidence="2">non-specific serine/threonine protein kinase</fullName>
        <ecNumber evidence="2">2.7.11.1</ecNumber>
    </recommendedName>
</protein>
<reference evidence="13" key="1">
    <citation type="submission" date="2021-03" db="EMBL/GenBank/DDBJ databases">
        <title>Comparative genomics and phylogenomic investigation of the class Geoglossomycetes provide insights into ecological specialization and systematics.</title>
        <authorList>
            <person name="Melie T."/>
            <person name="Pirro S."/>
            <person name="Miller A.N."/>
            <person name="Quandt A."/>
        </authorList>
    </citation>
    <scope>NUCLEOTIDE SEQUENCE</scope>
    <source>
        <strain evidence="13">GBOQ0MN5Z8</strain>
    </source>
</reference>
<dbReference type="Proteomes" id="UP000698800">
    <property type="component" value="Unassembled WGS sequence"/>
</dbReference>
<keyword evidence="7 10" id="KW-0067">ATP-binding</keyword>
<comment type="catalytic activity">
    <reaction evidence="9">
        <text>L-seryl-[protein] + ATP = O-phospho-L-seryl-[protein] + ADP + H(+)</text>
        <dbReference type="Rhea" id="RHEA:17989"/>
        <dbReference type="Rhea" id="RHEA-COMP:9863"/>
        <dbReference type="Rhea" id="RHEA-COMP:11604"/>
        <dbReference type="ChEBI" id="CHEBI:15378"/>
        <dbReference type="ChEBI" id="CHEBI:29999"/>
        <dbReference type="ChEBI" id="CHEBI:30616"/>
        <dbReference type="ChEBI" id="CHEBI:83421"/>
        <dbReference type="ChEBI" id="CHEBI:456216"/>
        <dbReference type="EC" id="2.7.11.1"/>
    </reaction>
</comment>
<evidence type="ECO:0000256" key="11">
    <source>
        <dbReference type="SAM" id="MobiDB-lite"/>
    </source>
</evidence>
<dbReference type="PANTHER" id="PTHR43671:SF98">
    <property type="entry name" value="SERINE_THREONINE-PROTEIN KINASE NEK11"/>
    <property type="match status" value="1"/>
</dbReference>
<dbReference type="EC" id="2.7.11.1" evidence="2"/>
<evidence type="ECO:0000256" key="1">
    <source>
        <dbReference type="ARBA" id="ARBA00010886"/>
    </source>
</evidence>
<sequence length="883" mass="99025">MEEVESVLDNWSGRGLPHVDFDDNDSVPLDVGHAIGEGLSGQVYEVVCKGVRLARKFTRRKEAIQNEINILRKLRGTHIIRYIGSYTYRGWIGILLWPVAICDLNTLLLRFESPLEHQSKDPWRRLGFSIMEASQSEKLAHPALFLKRNFGCLANAITYLHGNGIRHKDLKPQNILVTERGIVVTDFGVSTDFSERDRSESDGLERGSVRYFAPELENWNLRGRPADIYSLGCIFLEMATVLHAESLTDLKAFQRTSTGNSHFHLCPIQTELWVEKLAEKTIPEHLEVKMFPLIRRMLGTNPADRPEASNVSMEIAKLGGDLSVLHAPCCNGLPISVELSQVFNSAMQRSEQLHEAEITGLYYRISQLEEALQSSREERKMETALHKSEFLFLQGQLSDSKLRQELAENSSKTLAEQVRKLESALQLTQEKLRTEGNVRIAEIAELRAKLEVSECNQAGMQPTLAAIAPSRTRMNYGNRTETKGPPQRQPKSIDKLVPDTGTTDSSASVSSIEMDIKGLLVQQNHDAGPSSAYERFLKLSSASLQGSEGNHELAREFLNPVETQILSKSIAKIDSFANQGGNYDPKPRTNRWETPMRNQSRMIQPLCDQALEKYIQLYKRCHTATRPSSCGSKGFKATKGTTSKSPSTNSEEAPVYHPLLQDYFAKTGDVNIVRERIHELEFHQRELFKEQQLRKDYGIGMSEENANFLATFEPTHEGLESELRELELGAHKLKLRCISEGLLSNDLPVEYSLVASPELSVKTPLVKPEGEETQRTEGSGTMIISNEGIIQCERAPEAGGPIGDLKSTRDRVNGWLLDILRSSPMNIRQYMSYHALVATDYPQRNLDTAVDLEDVFYDATLSIQESASLSGPTSIPSCSSCWF</sequence>
<dbReference type="CDD" id="cd00180">
    <property type="entry name" value="PKc"/>
    <property type="match status" value="1"/>
</dbReference>
<feature type="compositionally biased region" description="Polar residues" evidence="11">
    <location>
        <begin position="639"/>
        <end position="651"/>
    </location>
</feature>
<dbReference type="GO" id="GO:0004674">
    <property type="term" value="F:protein serine/threonine kinase activity"/>
    <property type="evidence" value="ECO:0007669"/>
    <property type="project" value="UniProtKB-KW"/>
</dbReference>
<evidence type="ECO:0000256" key="9">
    <source>
        <dbReference type="ARBA" id="ARBA00048679"/>
    </source>
</evidence>
<evidence type="ECO:0000313" key="13">
    <source>
        <dbReference type="EMBL" id="KAH0543128.1"/>
    </source>
</evidence>
<evidence type="ECO:0000256" key="4">
    <source>
        <dbReference type="ARBA" id="ARBA00022679"/>
    </source>
</evidence>
<dbReference type="GO" id="GO:0005634">
    <property type="term" value="C:nucleus"/>
    <property type="evidence" value="ECO:0007669"/>
    <property type="project" value="TreeGrafter"/>
</dbReference>
<keyword evidence="3" id="KW-0723">Serine/threonine-protein kinase</keyword>
<dbReference type="InterPro" id="IPR011009">
    <property type="entry name" value="Kinase-like_dom_sf"/>
</dbReference>
<feature type="binding site" evidence="10">
    <location>
        <position position="56"/>
    </location>
    <ligand>
        <name>ATP</name>
        <dbReference type="ChEBI" id="CHEBI:30616"/>
    </ligand>
</feature>
<evidence type="ECO:0000256" key="6">
    <source>
        <dbReference type="ARBA" id="ARBA00022777"/>
    </source>
</evidence>
<proteinExistence type="inferred from homology"/>
<dbReference type="PROSITE" id="PS00107">
    <property type="entry name" value="PROTEIN_KINASE_ATP"/>
    <property type="match status" value="1"/>
</dbReference>
<keyword evidence="14" id="KW-1185">Reference proteome</keyword>
<comment type="caution">
    <text evidence="13">The sequence shown here is derived from an EMBL/GenBank/DDBJ whole genome shotgun (WGS) entry which is preliminary data.</text>
</comment>
<organism evidence="13 14">
    <name type="scientific">Glutinoglossum americanum</name>
    <dbReference type="NCBI Taxonomy" id="1670608"/>
    <lineage>
        <taxon>Eukaryota</taxon>
        <taxon>Fungi</taxon>
        <taxon>Dikarya</taxon>
        <taxon>Ascomycota</taxon>
        <taxon>Pezizomycotina</taxon>
        <taxon>Geoglossomycetes</taxon>
        <taxon>Geoglossales</taxon>
        <taxon>Geoglossaceae</taxon>
        <taxon>Glutinoglossum</taxon>
    </lineage>
</organism>
<evidence type="ECO:0000256" key="8">
    <source>
        <dbReference type="ARBA" id="ARBA00047899"/>
    </source>
</evidence>
<dbReference type="Gene3D" id="3.30.200.20">
    <property type="entry name" value="Phosphorylase Kinase, domain 1"/>
    <property type="match status" value="1"/>
</dbReference>
<evidence type="ECO:0000256" key="10">
    <source>
        <dbReference type="PROSITE-ProRule" id="PRU10141"/>
    </source>
</evidence>
<dbReference type="EMBL" id="JAGHQL010000039">
    <property type="protein sequence ID" value="KAH0543128.1"/>
    <property type="molecule type" value="Genomic_DNA"/>
</dbReference>
<evidence type="ECO:0000256" key="5">
    <source>
        <dbReference type="ARBA" id="ARBA00022741"/>
    </source>
</evidence>
<dbReference type="SMART" id="SM00220">
    <property type="entry name" value="S_TKc"/>
    <property type="match status" value="1"/>
</dbReference>
<dbReference type="InterPro" id="IPR017441">
    <property type="entry name" value="Protein_kinase_ATP_BS"/>
</dbReference>
<gene>
    <name evidence="13" type="ORF">FGG08_002554</name>
</gene>